<protein>
    <recommendedName>
        <fullName evidence="4">Nad dependent epimerase dehydratase</fullName>
    </recommendedName>
</protein>
<dbReference type="InterPro" id="IPR040632">
    <property type="entry name" value="Sulfotransfer_4"/>
</dbReference>
<dbReference type="OrthoDB" id="408152at2759"/>
<feature type="transmembrane region" description="Helical" evidence="1">
    <location>
        <begin position="230"/>
        <end position="258"/>
    </location>
</feature>
<dbReference type="EMBL" id="KE747828">
    <property type="protein sequence ID" value="RMZ71927.1"/>
    <property type="molecule type" value="Genomic_DNA"/>
</dbReference>
<proteinExistence type="predicted"/>
<dbReference type="AlphaFoldDB" id="A0A3M7MBS8"/>
<reference evidence="2 3" key="1">
    <citation type="journal article" date="2014" name="PLoS ONE">
        <title>De novo Genome Assembly of the Fungal Plant Pathogen Pyrenophora semeniperda.</title>
        <authorList>
            <person name="Soliai M.M."/>
            <person name="Meyer S.E."/>
            <person name="Udall J.A."/>
            <person name="Elzinga D.E."/>
            <person name="Hermansen R.A."/>
            <person name="Bodily P.M."/>
            <person name="Hart A.A."/>
            <person name="Coleman C.E."/>
        </authorList>
    </citation>
    <scope>NUCLEOTIDE SEQUENCE [LARGE SCALE GENOMIC DNA]</scope>
    <source>
        <strain evidence="2 3">CCB06</strain>
        <tissue evidence="2">Mycelium</tissue>
    </source>
</reference>
<dbReference type="Pfam" id="PF17784">
    <property type="entry name" value="Sulfotransfer_4"/>
    <property type="match status" value="1"/>
</dbReference>
<organism evidence="2 3">
    <name type="scientific">Pyrenophora seminiperda CCB06</name>
    <dbReference type="NCBI Taxonomy" id="1302712"/>
    <lineage>
        <taxon>Eukaryota</taxon>
        <taxon>Fungi</taxon>
        <taxon>Dikarya</taxon>
        <taxon>Ascomycota</taxon>
        <taxon>Pezizomycotina</taxon>
        <taxon>Dothideomycetes</taxon>
        <taxon>Pleosporomycetidae</taxon>
        <taxon>Pleosporales</taxon>
        <taxon>Pleosporineae</taxon>
        <taxon>Pleosporaceae</taxon>
        <taxon>Pyrenophora</taxon>
    </lineage>
</organism>
<name>A0A3M7MBS8_9PLEO</name>
<sequence>MRLLVLGMCRTGTSSLAIALRKLGYTPHQMRDLLSSPSDLALWQEAINLTLLATPSGPSPRKQPPFKKPEFDKLLADYDVAMDLPSCIFAKELLEVYPEAKVILTKRAYGDWEKSMRESIWCLDTWRLFALCRWFNLTQLAPLIRLVHSLFLVHNGNTYSGPKAQAAFEKHYDTVRSLVPANRLLELDTDGEIGWETLCGFLGEEVPPGEGKFPRVDEEKGMRRGLEQAWWGMVWYFALLVVLPGGVVVVGLVAWVWAEELWGWRDAVLGVGRRYLETGEW</sequence>
<keyword evidence="1" id="KW-0812">Transmembrane</keyword>
<evidence type="ECO:0000313" key="3">
    <source>
        <dbReference type="Proteomes" id="UP000265663"/>
    </source>
</evidence>
<evidence type="ECO:0000256" key="1">
    <source>
        <dbReference type="SAM" id="Phobius"/>
    </source>
</evidence>
<accession>A0A3M7MBS8</accession>
<keyword evidence="1" id="KW-0472">Membrane</keyword>
<keyword evidence="3" id="KW-1185">Reference proteome</keyword>
<dbReference type="PANTHER" id="PTHR36978:SF4">
    <property type="entry name" value="P-LOOP CONTAINING NUCLEOSIDE TRIPHOSPHATE HYDROLASE PROTEIN"/>
    <property type="match status" value="1"/>
</dbReference>
<gene>
    <name evidence="2" type="ORF">GMOD_00009286</name>
</gene>
<dbReference type="InterPro" id="IPR027417">
    <property type="entry name" value="P-loop_NTPase"/>
</dbReference>
<dbReference type="Proteomes" id="UP000265663">
    <property type="component" value="Unassembled WGS sequence"/>
</dbReference>
<keyword evidence="1" id="KW-1133">Transmembrane helix</keyword>
<evidence type="ECO:0000313" key="2">
    <source>
        <dbReference type="EMBL" id="RMZ71927.1"/>
    </source>
</evidence>
<dbReference type="Gene3D" id="3.40.50.300">
    <property type="entry name" value="P-loop containing nucleotide triphosphate hydrolases"/>
    <property type="match status" value="1"/>
</dbReference>
<dbReference type="SUPFAM" id="SSF52540">
    <property type="entry name" value="P-loop containing nucleoside triphosphate hydrolases"/>
    <property type="match status" value="1"/>
</dbReference>
<evidence type="ECO:0008006" key="4">
    <source>
        <dbReference type="Google" id="ProtNLM"/>
    </source>
</evidence>
<dbReference type="PANTHER" id="PTHR36978">
    <property type="entry name" value="P-LOOP CONTAINING NUCLEOTIDE TRIPHOSPHATE HYDROLASE"/>
    <property type="match status" value="1"/>
</dbReference>